<proteinExistence type="inferred from homology"/>
<evidence type="ECO:0000256" key="1">
    <source>
        <dbReference type="ARBA" id="ARBA00006484"/>
    </source>
</evidence>
<dbReference type="PATRIC" id="fig|1423734.3.peg.446"/>
<evidence type="ECO:0000313" key="5">
    <source>
        <dbReference type="Proteomes" id="UP000051236"/>
    </source>
</evidence>
<dbReference type="InterPro" id="IPR020904">
    <property type="entry name" value="Sc_DH/Rdtase_CS"/>
</dbReference>
<accession>X0PEW5</accession>
<comment type="similarity">
    <text evidence="1 3">Belongs to the short-chain dehydrogenases/reductases (SDR) family.</text>
</comment>
<dbReference type="RefSeq" id="WP_035453019.1">
    <property type="nucleotide sequence ID" value="NZ_AZGA01000070.1"/>
</dbReference>
<reference evidence="4 5" key="1">
    <citation type="journal article" date="2015" name="Genome Announc.">
        <title>Expanding the biotechnology potential of lactobacilli through comparative genomics of 213 strains and associated genera.</title>
        <authorList>
            <person name="Sun Z."/>
            <person name="Harris H.M."/>
            <person name="McCann A."/>
            <person name="Guo C."/>
            <person name="Argimon S."/>
            <person name="Zhang W."/>
            <person name="Yang X."/>
            <person name="Jeffery I.B."/>
            <person name="Cooney J.C."/>
            <person name="Kagawa T.F."/>
            <person name="Liu W."/>
            <person name="Song Y."/>
            <person name="Salvetti E."/>
            <person name="Wrobel A."/>
            <person name="Rasinkangas P."/>
            <person name="Parkhill J."/>
            <person name="Rea M.C."/>
            <person name="O'Sullivan O."/>
            <person name="Ritari J."/>
            <person name="Douillard F.P."/>
            <person name="Paul Ross R."/>
            <person name="Yang R."/>
            <person name="Briner A.E."/>
            <person name="Felis G.E."/>
            <person name="de Vos W.M."/>
            <person name="Barrangou R."/>
            <person name="Klaenhammer T.R."/>
            <person name="Caufield P.W."/>
            <person name="Cui Y."/>
            <person name="Zhang H."/>
            <person name="O'Toole P.W."/>
        </authorList>
    </citation>
    <scope>NUCLEOTIDE SEQUENCE [LARGE SCALE GENOMIC DNA]</scope>
    <source>
        <strain evidence="4 5">DSM 18527</strain>
    </source>
</reference>
<dbReference type="EMBL" id="AZGA01000070">
    <property type="protein sequence ID" value="KRM32578.1"/>
    <property type="molecule type" value="Genomic_DNA"/>
</dbReference>
<dbReference type="PROSITE" id="PS00061">
    <property type="entry name" value="ADH_SHORT"/>
    <property type="match status" value="1"/>
</dbReference>
<evidence type="ECO:0000313" key="4">
    <source>
        <dbReference type="EMBL" id="KRM32578.1"/>
    </source>
</evidence>
<dbReference type="InterPro" id="IPR036291">
    <property type="entry name" value="NAD(P)-bd_dom_sf"/>
</dbReference>
<comment type="caution">
    <text evidence="4">The sequence shown here is derived from an EMBL/GenBank/DDBJ whole genome shotgun (WGS) entry which is preliminary data.</text>
</comment>
<dbReference type="SUPFAM" id="SSF51735">
    <property type="entry name" value="NAD(P)-binding Rossmann-fold domains"/>
    <property type="match status" value="1"/>
</dbReference>
<keyword evidence="2" id="KW-0560">Oxidoreductase</keyword>
<sequence length="261" mass="28046">MKLTGNEILITGGTSGIGLALATNLLEKGNQVVVLGRRQDKLAAVQVQHPKLLTFQADVGQPESLQPLLTWLPAHLPKLNMVINSAGIMQPHDLLDPHLTLTALTADIQINLMGTIAVDQLLLPQLLAQEEAMIVNVSSGLAYLSSAPHPTYSASKAGVHMFTSALREQLTYADKNQVHVLELVPPLVSETGLQSGDLAGSFGNMKLADLVEVTLKGMAQNKPRINAGAAKILQKMEQIMPNQAEKMIAKDSLKQFFPEGL</sequence>
<keyword evidence="5" id="KW-1185">Reference proteome</keyword>
<dbReference type="PRINTS" id="PR00080">
    <property type="entry name" value="SDRFAMILY"/>
</dbReference>
<dbReference type="OrthoDB" id="9810734at2"/>
<dbReference type="Gene3D" id="3.40.50.720">
    <property type="entry name" value="NAD(P)-binding Rossmann-like Domain"/>
    <property type="match status" value="1"/>
</dbReference>
<evidence type="ECO:0000256" key="2">
    <source>
        <dbReference type="ARBA" id="ARBA00023002"/>
    </source>
</evidence>
<dbReference type="eggNOG" id="COG3967">
    <property type="taxonomic scope" value="Bacteria"/>
</dbReference>
<dbReference type="Proteomes" id="UP000051236">
    <property type="component" value="Unassembled WGS sequence"/>
</dbReference>
<dbReference type="InterPro" id="IPR002347">
    <property type="entry name" value="SDR_fam"/>
</dbReference>
<gene>
    <name evidence="4" type="ORF">FC83_GL000445</name>
</gene>
<name>X0PEW5_9LACO</name>
<organism evidence="4 5">
    <name type="scientific">Agrilactobacillus composti DSM 18527 = JCM 14202</name>
    <dbReference type="NCBI Taxonomy" id="1423734"/>
    <lineage>
        <taxon>Bacteria</taxon>
        <taxon>Bacillati</taxon>
        <taxon>Bacillota</taxon>
        <taxon>Bacilli</taxon>
        <taxon>Lactobacillales</taxon>
        <taxon>Lactobacillaceae</taxon>
        <taxon>Agrilactobacillus</taxon>
    </lineage>
</organism>
<dbReference type="PRINTS" id="PR00081">
    <property type="entry name" value="GDHRDH"/>
</dbReference>
<dbReference type="AlphaFoldDB" id="X0PEW5"/>
<dbReference type="GO" id="GO:0016491">
    <property type="term" value="F:oxidoreductase activity"/>
    <property type="evidence" value="ECO:0007669"/>
    <property type="project" value="UniProtKB-KW"/>
</dbReference>
<protein>
    <submittedName>
        <fullName evidence="4">D-alanine transfer protein, short-chain dehydrogenase</fullName>
    </submittedName>
</protein>
<dbReference type="STRING" id="1423734.FC83_GL000445"/>
<dbReference type="Pfam" id="PF00106">
    <property type="entry name" value="adh_short"/>
    <property type="match status" value="1"/>
</dbReference>
<evidence type="ECO:0000256" key="3">
    <source>
        <dbReference type="RuleBase" id="RU000363"/>
    </source>
</evidence>
<dbReference type="PANTHER" id="PTHR43669:SF3">
    <property type="entry name" value="ALCOHOL DEHYDROGENASE, PUTATIVE (AFU_ORTHOLOGUE AFUA_3G03445)-RELATED"/>
    <property type="match status" value="1"/>
</dbReference>
<dbReference type="PANTHER" id="PTHR43669">
    <property type="entry name" value="5-KETO-D-GLUCONATE 5-REDUCTASE"/>
    <property type="match status" value="1"/>
</dbReference>